<evidence type="ECO:0000256" key="5">
    <source>
        <dbReference type="ARBA" id="ARBA00022989"/>
    </source>
</evidence>
<feature type="transmembrane region" description="Helical" evidence="7">
    <location>
        <begin position="6"/>
        <end position="24"/>
    </location>
</feature>
<evidence type="ECO:0000256" key="3">
    <source>
        <dbReference type="ARBA" id="ARBA00022475"/>
    </source>
</evidence>
<evidence type="ECO:0000313" key="9">
    <source>
        <dbReference type="Proteomes" id="UP000516052"/>
    </source>
</evidence>
<evidence type="ECO:0000256" key="2">
    <source>
        <dbReference type="ARBA" id="ARBA00011006"/>
    </source>
</evidence>
<evidence type="ECO:0000313" key="8">
    <source>
        <dbReference type="EMBL" id="QNP68503.1"/>
    </source>
</evidence>
<keyword evidence="3" id="KW-1003">Cell membrane</keyword>
<keyword evidence="5 7" id="KW-1133">Transmembrane helix</keyword>
<feature type="transmembrane region" description="Helical" evidence="7">
    <location>
        <begin position="31"/>
        <end position="51"/>
    </location>
</feature>
<dbReference type="RefSeq" id="WP_187745543.1">
    <property type="nucleotide sequence ID" value="NZ_CP060828.1"/>
</dbReference>
<dbReference type="PANTHER" id="PTHR33884:SF3">
    <property type="entry name" value="UPF0410 PROTEIN YMGE"/>
    <property type="match status" value="1"/>
</dbReference>
<dbReference type="AlphaFoldDB" id="A0A7H0I6T7"/>
<name>A0A7H0I6T7_9ACTN</name>
<dbReference type="InterPro" id="IPR007341">
    <property type="entry name" value="Transgly_assoc"/>
</dbReference>
<dbReference type="GO" id="GO:0005886">
    <property type="term" value="C:plasma membrane"/>
    <property type="evidence" value="ECO:0007669"/>
    <property type="project" value="UniProtKB-SubCell"/>
</dbReference>
<evidence type="ECO:0000256" key="4">
    <source>
        <dbReference type="ARBA" id="ARBA00022692"/>
    </source>
</evidence>
<comment type="similarity">
    <text evidence="2">Belongs to the UPF0410 family.</text>
</comment>
<dbReference type="KEGG" id="sroi:IAG44_02780"/>
<organism evidence="8 9">
    <name type="scientific">Streptomyces roseirectus</name>
    <dbReference type="NCBI Taxonomy" id="2768066"/>
    <lineage>
        <taxon>Bacteria</taxon>
        <taxon>Bacillati</taxon>
        <taxon>Actinomycetota</taxon>
        <taxon>Actinomycetes</taxon>
        <taxon>Kitasatosporales</taxon>
        <taxon>Streptomycetaceae</taxon>
        <taxon>Streptomyces</taxon>
    </lineage>
</organism>
<protein>
    <submittedName>
        <fullName evidence="8">GlsB/YeaQ/YmgE family stress response membrane protein</fullName>
    </submittedName>
</protein>
<feature type="transmembrane region" description="Helical" evidence="7">
    <location>
        <begin position="63"/>
        <end position="80"/>
    </location>
</feature>
<evidence type="ECO:0000256" key="7">
    <source>
        <dbReference type="SAM" id="Phobius"/>
    </source>
</evidence>
<keyword evidence="4 7" id="KW-0812">Transmembrane</keyword>
<proteinExistence type="inferred from homology"/>
<evidence type="ECO:0000256" key="1">
    <source>
        <dbReference type="ARBA" id="ARBA00004651"/>
    </source>
</evidence>
<keyword evidence="9" id="KW-1185">Reference proteome</keyword>
<comment type="subcellular location">
    <subcellularLocation>
        <location evidence="1">Cell membrane</location>
        <topology evidence="1">Multi-pass membrane protein</topology>
    </subcellularLocation>
</comment>
<dbReference type="EMBL" id="CP060828">
    <property type="protein sequence ID" value="QNP68503.1"/>
    <property type="molecule type" value="Genomic_DNA"/>
</dbReference>
<evidence type="ECO:0000256" key="6">
    <source>
        <dbReference type="ARBA" id="ARBA00023136"/>
    </source>
</evidence>
<keyword evidence="6 7" id="KW-0472">Membrane</keyword>
<dbReference type="PANTHER" id="PTHR33884">
    <property type="entry name" value="UPF0410 PROTEIN YMGE"/>
    <property type="match status" value="1"/>
</dbReference>
<sequence>MEISGIISAIVIGCVIGILGRLVVPGRQRIGVLWTILVGIAAALVGSAIAAGFDVQDTDGVDWVEWLIQIGLAALGVAALDRTKGRTKGRSKRRR</sequence>
<dbReference type="Proteomes" id="UP000516052">
    <property type="component" value="Chromosome"/>
</dbReference>
<accession>A0A7H0I6T7</accession>
<gene>
    <name evidence="8" type="ORF">IAG44_02780</name>
</gene>
<reference evidence="8 9" key="1">
    <citation type="submission" date="2020-08" db="EMBL/GenBank/DDBJ databases">
        <title>A novel species.</title>
        <authorList>
            <person name="Gao J."/>
        </authorList>
    </citation>
    <scope>NUCLEOTIDE SEQUENCE [LARGE SCALE GENOMIC DNA]</scope>
    <source>
        <strain evidence="8 9">CRXT-G-22</strain>
    </source>
</reference>